<dbReference type="GO" id="GO:0010043">
    <property type="term" value="P:response to zinc ion"/>
    <property type="evidence" value="ECO:0007669"/>
    <property type="project" value="TreeGrafter"/>
</dbReference>
<organism evidence="8 9">
    <name type="scientific">Escherichia coli O6:K15:H31 (strain 536 / UPEC)</name>
    <dbReference type="NCBI Taxonomy" id="362663"/>
    <lineage>
        <taxon>Bacteria</taxon>
        <taxon>Pseudomonadati</taxon>
        <taxon>Pseudomonadota</taxon>
        <taxon>Gammaproteobacteria</taxon>
        <taxon>Enterobacterales</taxon>
        <taxon>Enterobacteriaceae</taxon>
        <taxon>Escherichia</taxon>
    </lineage>
</organism>
<feature type="transmembrane region" description="Helical" evidence="7">
    <location>
        <begin position="84"/>
        <end position="114"/>
    </location>
</feature>
<dbReference type="Gene3D" id="1.10.3470.10">
    <property type="entry name" value="ABC transporter involved in vitamin B12 uptake, BtuC"/>
    <property type="match status" value="1"/>
</dbReference>
<feature type="transmembrane region" description="Helical" evidence="7">
    <location>
        <begin position="206"/>
        <end position="224"/>
    </location>
</feature>
<dbReference type="GO" id="GO:0022857">
    <property type="term" value="F:transmembrane transporter activity"/>
    <property type="evidence" value="ECO:0007669"/>
    <property type="project" value="UniProtKB-ARBA"/>
</dbReference>
<comment type="similarity">
    <text evidence="2 6">Belongs to the ABC-3 integral membrane protein family.</text>
</comment>
<feature type="transmembrane region" description="Helical" evidence="7">
    <location>
        <begin position="165"/>
        <end position="186"/>
    </location>
</feature>
<dbReference type="PANTHER" id="PTHR30477:SF13">
    <property type="entry name" value="IRON TRANSPORT SYSTEM MEMBRANE PROTEIN HI_0360-RELATED"/>
    <property type="match status" value="1"/>
</dbReference>
<dbReference type="EMBL" id="CP000247">
    <property type="protein sequence ID" value="ABG71794.1"/>
    <property type="molecule type" value="Genomic_DNA"/>
</dbReference>
<evidence type="ECO:0000256" key="7">
    <source>
        <dbReference type="SAM" id="Phobius"/>
    </source>
</evidence>
<keyword evidence="6" id="KW-0813">Transport</keyword>
<evidence type="ECO:0000256" key="5">
    <source>
        <dbReference type="ARBA" id="ARBA00023136"/>
    </source>
</evidence>
<protein>
    <submittedName>
        <fullName evidence="8">Putative ABC-transporter membrane protein</fullName>
    </submittedName>
</protein>
<evidence type="ECO:0000256" key="4">
    <source>
        <dbReference type="ARBA" id="ARBA00022989"/>
    </source>
</evidence>
<dbReference type="AlphaFoldDB" id="A0A454A9M8"/>
<feature type="transmembrane region" description="Helical" evidence="7">
    <location>
        <begin position="126"/>
        <end position="145"/>
    </location>
</feature>
<name>A0A454A9M8_ECOL5</name>
<keyword evidence="5 7" id="KW-0472">Membrane</keyword>
<dbReference type="InterPro" id="IPR037294">
    <property type="entry name" value="ABC_BtuC-like"/>
</dbReference>
<keyword evidence="3 6" id="KW-0812">Transmembrane</keyword>
<comment type="subcellular location">
    <subcellularLocation>
        <location evidence="6">Cell membrane</location>
        <topology evidence="6">Multi-pass membrane protein</topology>
    </subcellularLocation>
    <subcellularLocation>
        <location evidence="1">Membrane</location>
        <topology evidence="1">Multi-pass membrane protein</topology>
    </subcellularLocation>
</comment>
<evidence type="ECO:0000313" key="8">
    <source>
        <dbReference type="EMBL" id="ABG71794.1"/>
    </source>
</evidence>
<dbReference type="InterPro" id="IPR001626">
    <property type="entry name" value="ABC_TroCD"/>
</dbReference>
<dbReference type="SUPFAM" id="SSF81345">
    <property type="entry name" value="ABC transporter involved in vitamin B12 uptake, BtuC"/>
    <property type="match status" value="1"/>
</dbReference>
<keyword evidence="4 7" id="KW-1133">Transmembrane helix</keyword>
<dbReference type="Proteomes" id="UP000009182">
    <property type="component" value="Chromosome"/>
</dbReference>
<evidence type="ECO:0000313" key="9">
    <source>
        <dbReference type="Proteomes" id="UP000009182"/>
    </source>
</evidence>
<accession>A0A454A9M8</accession>
<dbReference type="GO" id="GO:0043190">
    <property type="term" value="C:ATP-binding cassette (ABC) transporter complex"/>
    <property type="evidence" value="ECO:0007669"/>
    <property type="project" value="InterPro"/>
</dbReference>
<proteinExistence type="inferred from homology"/>
<gene>
    <name evidence="8" type="ordered locus">ECP_3823</name>
</gene>
<feature type="transmembrane region" description="Helical" evidence="7">
    <location>
        <begin position="44"/>
        <end position="64"/>
    </location>
</feature>
<sequence>MGEKCRYTPFPHGCSHATAAGAAAMMLLHLLCEPFGDFGFMRRALVGCLALTLSAAPLGCFLLLRRMSLIGDALSHAVLPGVAIGYLVSGMSLVAMGVGGFIAGLSVAMLSGVVSRRTGLREDASFAGFYLGSLALGVTLVSLRGSSVDLLHVLFGSILAIDANALITIGIISSGSVLVLALIYRVLVIESFDVTFLKVLSRRSRALIHCLFLSMVVLNLVAGFQLLGTLMTVGIMMLPAASARFWSQRLSIMLLAAVGIGTCASLVGLTWSYYADLPAGPAVILTSTLFFCFSVLFGSNGGMLCRCR</sequence>
<dbReference type="Pfam" id="PF00950">
    <property type="entry name" value="ABC-3"/>
    <property type="match status" value="1"/>
</dbReference>
<evidence type="ECO:0000256" key="1">
    <source>
        <dbReference type="ARBA" id="ARBA00004141"/>
    </source>
</evidence>
<reference evidence="8 9" key="1">
    <citation type="journal article" date="2006" name="Mol. Microbiol.">
        <title>Role of pathogenicity island-associated integrases in the genome plasticity of uropathogenic Escherichia coli strain 536.</title>
        <authorList>
            <person name="Hochhut B."/>
            <person name="Wilde C."/>
            <person name="Balling G."/>
            <person name="Middendorf B."/>
            <person name="Dobrindt U."/>
            <person name="Brzuszkiewicz E."/>
            <person name="Gottschalk G."/>
            <person name="Carniel E."/>
            <person name="Hacker J."/>
        </authorList>
    </citation>
    <scope>NUCLEOTIDE SEQUENCE [LARGE SCALE GENOMIC DNA]</scope>
    <source>
        <strain evidence="9">536 / UPEC</strain>
    </source>
</reference>
<feature type="transmembrane region" description="Helical" evidence="7">
    <location>
        <begin position="280"/>
        <end position="298"/>
    </location>
</feature>
<dbReference type="KEGG" id="ecp:ECP_3823"/>
<evidence type="ECO:0000256" key="3">
    <source>
        <dbReference type="ARBA" id="ARBA00022692"/>
    </source>
</evidence>
<evidence type="ECO:0000256" key="6">
    <source>
        <dbReference type="RuleBase" id="RU003943"/>
    </source>
</evidence>
<feature type="transmembrane region" description="Helical" evidence="7">
    <location>
        <begin position="254"/>
        <end position="274"/>
    </location>
</feature>
<feature type="transmembrane region" description="Helical" evidence="7">
    <location>
        <begin position="15"/>
        <end position="32"/>
    </location>
</feature>
<dbReference type="PANTHER" id="PTHR30477">
    <property type="entry name" value="ABC-TRANSPORTER METAL-BINDING PROTEIN"/>
    <property type="match status" value="1"/>
</dbReference>
<evidence type="ECO:0000256" key="2">
    <source>
        <dbReference type="ARBA" id="ARBA00008034"/>
    </source>
</evidence>